<proteinExistence type="predicted"/>
<keyword evidence="2" id="KW-1185">Reference proteome</keyword>
<protein>
    <submittedName>
        <fullName evidence="1">Uncharacterized protein</fullName>
    </submittedName>
</protein>
<name>A0A124JW27_9SPHN</name>
<sequence>MALSYEFLIERAEQSASEAAGALLDNVRDRALRAEKAWRTMATDLREVAEGRERARLERLAAAVATT</sequence>
<comment type="caution">
    <text evidence="1">The sequence shown here is derived from an EMBL/GenBank/DDBJ whole genome shotgun (WGS) entry which is preliminary data.</text>
</comment>
<organism evidence="1 2">
    <name type="scientific">Novosphingobium fuchskuhlense</name>
    <dbReference type="NCBI Taxonomy" id="1117702"/>
    <lineage>
        <taxon>Bacteria</taxon>
        <taxon>Pseudomonadati</taxon>
        <taxon>Pseudomonadota</taxon>
        <taxon>Alphaproteobacteria</taxon>
        <taxon>Sphingomonadales</taxon>
        <taxon>Sphingomonadaceae</taxon>
        <taxon>Novosphingobium</taxon>
    </lineage>
</organism>
<evidence type="ECO:0000313" key="2">
    <source>
        <dbReference type="Proteomes" id="UP000058012"/>
    </source>
</evidence>
<reference evidence="1 2" key="1">
    <citation type="submission" date="2015-10" db="EMBL/GenBank/DDBJ databases">
        <title>Draft genome sequence of Novosphingobium fuchskuhlense DSM 25065 isolated from a surface water sample of the southwest basin of Lake Grosse Fuchskuhle.</title>
        <authorList>
            <person name="Ruckert C."/>
            <person name="Winkler A."/>
            <person name="Glaeser J."/>
            <person name="Grossart H.-P."/>
            <person name="Kalinowski J."/>
            <person name="Glaeser S."/>
        </authorList>
    </citation>
    <scope>NUCLEOTIDE SEQUENCE [LARGE SCALE GENOMIC DNA]</scope>
    <source>
        <strain evidence="1 2">FNE08-7</strain>
    </source>
</reference>
<accession>A0A124JW27</accession>
<dbReference type="OrthoDB" id="7411138at2"/>
<dbReference type="RefSeq" id="WP_067907591.1">
    <property type="nucleotide sequence ID" value="NZ_KQ954244.1"/>
</dbReference>
<dbReference type="STRING" id="1117702.AQZ52_06715"/>
<dbReference type="EMBL" id="LLZS01000003">
    <property type="protein sequence ID" value="KUR72892.1"/>
    <property type="molecule type" value="Genomic_DNA"/>
</dbReference>
<evidence type="ECO:0000313" key="1">
    <source>
        <dbReference type="EMBL" id="KUR72892.1"/>
    </source>
</evidence>
<gene>
    <name evidence="1" type="ORF">AQZ52_06715</name>
</gene>
<dbReference type="Proteomes" id="UP000058012">
    <property type="component" value="Unassembled WGS sequence"/>
</dbReference>
<dbReference type="AlphaFoldDB" id="A0A124JW27"/>